<evidence type="ECO:0000313" key="7">
    <source>
        <dbReference type="Proteomes" id="UP000199233"/>
    </source>
</evidence>
<keyword evidence="1" id="KW-0406">Ion transport</keyword>
<name>A0A1H9ACY5_9GAMM</name>
<dbReference type="AlphaFoldDB" id="A0A1H9ACY5"/>
<feature type="compositionally biased region" description="Polar residues" evidence="4">
    <location>
        <begin position="203"/>
        <end position="217"/>
    </location>
</feature>
<feature type="domain" description="TonB-dependent receptor plug" evidence="5">
    <location>
        <begin position="31"/>
        <end position="141"/>
    </location>
</feature>
<evidence type="ECO:0000256" key="2">
    <source>
        <dbReference type="ARBA" id="ARBA00023077"/>
    </source>
</evidence>
<accession>A0A1H9ACY5</accession>
<dbReference type="InterPro" id="IPR039426">
    <property type="entry name" value="TonB-dep_rcpt-like"/>
</dbReference>
<dbReference type="SUPFAM" id="SSF56935">
    <property type="entry name" value="Porins"/>
    <property type="match status" value="1"/>
</dbReference>
<keyword evidence="7" id="KW-1185">Reference proteome</keyword>
<keyword evidence="2" id="KW-0798">TonB box</keyword>
<dbReference type="Proteomes" id="UP000199233">
    <property type="component" value="Unassembled WGS sequence"/>
</dbReference>
<dbReference type="Gene3D" id="3.40.50.300">
    <property type="entry name" value="P-loop containing nucleotide triphosphate hydrolases"/>
    <property type="match status" value="1"/>
</dbReference>
<feature type="region of interest" description="Disordered" evidence="4">
    <location>
        <begin position="200"/>
        <end position="229"/>
    </location>
</feature>
<dbReference type="InterPro" id="IPR027417">
    <property type="entry name" value="P-loop_NTPase"/>
</dbReference>
<evidence type="ECO:0000256" key="4">
    <source>
        <dbReference type="SAM" id="MobiDB-lite"/>
    </source>
</evidence>
<gene>
    <name evidence="6" type="ORF">SAMN04488038_101356</name>
</gene>
<keyword evidence="3" id="KW-0472">Membrane</keyword>
<protein>
    <submittedName>
        <fullName evidence="6">TonB-dependent Receptor Plug Domain</fullName>
    </submittedName>
</protein>
<dbReference type="GO" id="GO:0009279">
    <property type="term" value="C:cell outer membrane"/>
    <property type="evidence" value="ECO:0007669"/>
    <property type="project" value="UniProtKB-SubCell"/>
</dbReference>
<evidence type="ECO:0000259" key="5">
    <source>
        <dbReference type="Pfam" id="PF07715"/>
    </source>
</evidence>
<dbReference type="Pfam" id="PF07715">
    <property type="entry name" value="Plug"/>
    <property type="match status" value="1"/>
</dbReference>
<evidence type="ECO:0000256" key="3">
    <source>
        <dbReference type="PROSITE-ProRule" id="PRU01360"/>
    </source>
</evidence>
<dbReference type="PANTHER" id="PTHR32552:SF81">
    <property type="entry name" value="TONB-DEPENDENT OUTER MEMBRANE RECEPTOR"/>
    <property type="match status" value="1"/>
</dbReference>
<comment type="subcellular location">
    <subcellularLocation>
        <location evidence="3">Cell outer membrane</location>
        <topology evidence="3">Multi-pass membrane protein</topology>
    </subcellularLocation>
</comment>
<dbReference type="InterPro" id="IPR012910">
    <property type="entry name" value="Plug_dom"/>
</dbReference>
<keyword evidence="6" id="KW-0675">Receptor</keyword>
<keyword evidence="3" id="KW-0998">Cell outer membrane</keyword>
<sequence>MRTTELPPTAERHATQLESITVTATKREASVRSLASSVSALSGQNMEKSGLRDVDDIVAQVPGVNIWDLQNGTTPKRITVRGISSELGTAATTGVFLDETPFNDPVAPLSVLDMNPFDLYSVEVLKGPVGTLFGGSGLNGAIRYIPEPPAFGEWQAKFFGEVGSIHQGGVSQTYGGAVMQADWVIVVGPGAGDAGGRLVASGTPHQVSGNGQSNRSISRARAAGPSPQYSAGEMTGLCYFRRSEPLRSRDALAGLKHRSDKDHAVMMLAVAASS</sequence>
<dbReference type="PROSITE" id="PS52016">
    <property type="entry name" value="TONB_DEPENDENT_REC_3"/>
    <property type="match status" value="1"/>
</dbReference>
<dbReference type="InterPro" id="IPR037066">
    <property type="entry name" value="Plug_dom_sf"/>
</dbReference>
<proteinExistence type="inferred from homology"/>
<dbReference type="Gene3D" id="2.170.130.10">
    <property type="entry name" value="TonB-dependent receptor, plug domain"/>
    <property type="match status" value="1"/>
</dbReference>
<comment type="similarity">
    <text evidence="3">Belongs to the TonB-dependent receptor family.</text>
</comment>
<dbReference type="GO" id="GO:0006811">
    <property type="term" value="P:monoatomic ion transport"/>
    <property type="evidence" value="ECO:0007669"/>
    <property type="project" value="UniProtKB-KW"/>
</dbReference>
<keyword evidence="3" id="KW-0813">Transport</keyword>
<evidence type="ECO:0000313" key="6">
    <source>
        <dbReference type="EMBL" id="SEP74401.1"/>
    </source>
</evidence>
<dbReference type="PANTHER" id="PTHR32552">
    <property type="entry name" value="FERRICHROME IRON RECEPTOR-RELATED"/>
    <property type="match status" value="1"/>
</dbReference>
<keyword evidence="3" id="KW-0812">Transmembrane</keyword>
<dbReference type="EMBL" id="FOFS01000001">
    <property type="protein sequence ID" value="SEP74401.1"/>
    <property type="molecule type" value="Genomic_DNA"/>
</dbReference>
<evidence type="ECO:0000256" key="1">
    <source>
        <dbReference type="ARBA" id="ARBA00023065"/>
    </source>
</evidence>
<keyword evidence="3" id="KW-1134">Transmembrane beta strand</keyword>
<reference evidence="6 7" key="1">
    <citation type="submission" date="2016-10" db="EMBL/GenBank/DDBJ databases">
        <authorList>
            <person name="de Groot N.N."/>
        </authorList>
    </citation>
    <scope>NUCLEOTIDE SEQUENCE [LARGE SCALE GENOMIC DNA]</scope>
    <source>
        <strain evidence="6 7">DSM 25927</strain>
    </source>
</reference>
<organism evidence="6 7">
    <name type="scientific">Solimonas aquatica</name>
    <dbReference type="NCBI Taxonomy" id="489703"/>
    <lineage>
        <taxon>Bacteria</taxon>
        <taxon>Pseudomonadati</taxon>
        <taxon>Pseudomonadota</taxon>
        <taxon>Gammaproteobacteria</taxon>
        <taxon>Nevskiales</taxon>
        <taxon>Nevskiaceae</taxon>
        <taxon>Solimonas</taxon>
    </lineage>
</organism>
<dbReference type="STRING" id="489703.SAMN04488038_101356"/>